<organism evidence="5 6">
    <name type="scientific">Acetobacterium paludosum</name>
    <dbReference type="NCBI Taxonomy" id="52693"/>
    <lineage>
        <taxon>Bacteria</taxon>
        <taxon>Bacillati</taxon>
        <taxon>Bacillota</taxon>
        <taxon>Clostridia</taxon>
        <taxon>Eubacteriales</taxon>
        <taxon>Eubacteriaceae</taxon>
        <taxon>Acetobacterium</taxon>
    </lineage>
</organism>
<dbReference type="RefSeq" id="WP_148567544.1">
    <property type="nucleotide sequence ID" value="NZ_RXYA01000010.1"/>
</dbReference>
<dbReference type="OrthoDB" id="9806726at2"/>
<evidence type="ECO:0000256" key="2">
    <source>
        <dbReference type="ARBA" id="ARBA00022741"/>
    </source>
</evidence>
<evidence type="ECO:0000256" key="1">
    <source>
        <dbReference type="ARBA" id="ARBA00022448"/>
    </source>
</evidence>
<keyword evidence="6" id="KW-1185">Reference proteome</keyword>
<evidence type="ECO:0000259" key="4">
    <source>
        <dbReference type="PROSITE" id="PS50893"/>
    </source>
</evidence>
<reference evidence="5" key="1">
    <citation type="submission" date="2019-10" db="EMBL/GenBank/DDBJ databases">
        <authorList>
            <person name="Ross D.E."/>
            <person name="Gulliver D."/>
        </authorList>
    </citation>
    <scope>NUCLEOTIDE SEQUENCE</scope>
    <source>
        <strain evidence="5">DER-2019</strain>
    </source>
</reference>
<proteinExistence type="predicted"/>
<dbReference type="SMART" id="SM00382">
    <property type="entry name" value="AAA"/>
    <property type="match status" value="1"/>
</dbReference>
<accession>A0A923HT78</accession>
<protein>
    <submittedName>
        <fullName evidence="5">ATP-binding cassette domain-containing protein</fullName>
    </submittedName>
</protein>
<dbReference type="InterPro" id="IPR003593">
    <property type="entry name" value="AAA+_ATPase"/>
</dbReference>
<gene>
    <name evidence="5" type="ORF">GH810_07795</name>
</gene>
<keyword evidence="2" id="KW-0547">Nucleotide-binding</keyword>
<dbReference type="GO" id="GO:0016887">
    <property type="term" value="F:ATP hydrolysis activity"/>
    <property type="evidence" value="ECO:0007669"/>
    <property type="project" value="InterPro"/>
</dbReference>
<evidence type="ECO:0000313" key="5">
    <source>
        <dbReference type="EMBL" id="MBC3888209.1"/>
    </source>
</evidence>
<sequence length="279" mass="31171">MEKQDETNLNKDQYSGEHCENEEKCSGLCCTKVEHFSVNFGNTKVLEDVNLHIHCGELTAIIGPNGGGKSTLLKAMLGDVKHSGQLSYLSEHEKNRAHPVIGYVPQHLSFDIGTPTSVLDLFMVCNSKIPAWLTSTKKIISKVKESLSIVKSEHLINRRMGALSGGELQRVLLALALDPIPDLLLLDEPVSGIDQKGLEVFYDTVSELRRKYDLSIVLISHDLDIVEKYADRVILLNGKVLCNGSPKEVFNNEITTKIFGMSWFKRRPTDHENDEGRDK</sequence>
<dbReference type="InterPro" id="IPR050153">
    <property type="entry name" value="Metal_Ion_Import_ABC"/>
</dbReference>
<dbReference type="InterPro" id="IPR027417">
    <property type="entry name" value="P-loop_NTPase"/>
</dbReference>
<dbReference type="EMBL" id="WJBD01000007">
    <property type="protein sequence ID" value="MBC3888209.1"/>
    <property type="molecule type" value="Genomic_DNA"/>
</dbReference>
<keyword evidence="3 5" id="KW-0067">ATP-binding</keyword>
<dbReference type="AlphaFoldDB" id="A0A923HT78"/>
<keyword evidence="1" id="KW-0813">Transport</keyword>
<dbReference type="Pfam" id="PF00005">
    <property type="entry name" value="ABC_tran"/>
    <property type="match status" value="1"/>
</dbReference>
<feature type="domain" description="ABC transporter" evidence="4">
    <location>
        <begin position="31"/>
        <end position="262"/>
    </location>
</feature>
<dbReference type="PROSITE" id="PS50893">
    <property type="entry name" value="ABC_TRANSPORTER_2"/>
    <property type="match status" value="1"/>
</dbReference>
<dbReference type="SUPFAM" id="SSF52540">
    <property type="entry name" value="P-loop containing nucleoside triphosphate hydrolases"/>
    <property type="match status" value="1"/>
</dbReference>
<dbReference type="Gene3D" id="3.40.50.300">
    <property type="entry name" value="P-loop containing nucleotide triphosphate hydrolases"/>
    <property type="match status" value="1"/>
</dbReference>
<dbReference type="PANTHER" id="PTHR42734">
    <property type="entry name" value="METAL TRANSPORT SYSTEM ATP-BINDING PROTEIN TM_0124-RELATED"/>
    <property type="match status" value="1"/>
</dbReference>
<evidence type="ECO:0000313" key="6">
    <source>
        <dbReference type="Proteomes" id="UP000616595"/>
    </source>
</evidence>
<evidence type="ECO:0000256" key="3">
    <source>
        <dbReference type="ARBA" id="ARBA00022840"/>
    </source>
</evidence>
<name>A0A923HT78_9FIRM</name>
<dbReference type="GO" id="GO:0005524">
    <property type="term" value="F:ATP binding"/>
    <property type="evidence" value="ECO:0007669"/>
    <property type="project" value="UniProtKB-KW"/>
</dbReference>
<dbReference type="Proteomes" id="UP000616595">
    <property type="component" value="Unassembled WGS sequence"/>
</dbReference>
<dbReference type="PROSITE" id="PS00211">
    <property type="entry name" value="ABC_TRANSPORTER_1"/>
    <property type="match status" value="1"/>
</dbReference>
<dbReference type="InterPro" id="IPR003439">
    <property type="entry name" value="ABC_transporter-like_ATP-bd"/>
</dbReference>
<reference evidence="5" key="2">
    <citation type="submission" date="2020-10" db="EMBL/GenBank/DDBJ databases">
        <title>Comparative genomics of the Acetobacterium genus.</title>
        <authorList>
            <person name="Marshall C."/>
            <person name="May H."/>
            <person name="Norman S."/>
        </authorList>
    </citation>
    <scope>NUCLEOTIDE SEQUENCE</scope>
    <source>
        <strain evidence="5">DER-2019</strain>
    </source>
</reference>
<comment type="caution">
    <text evidence="5">The sequence shown here is derived from an EMBL/GenBank/DDBJ whole genome shotgun (WGS) entry which is preliminary data.</text>
</comment>
<dbReference type="InterPro" id="IPR017871">
    <property type="entry name" value="ABC_transporter-like_CS"/>
</dbReference>